<evidence type="ECO:0000313" key="2">
    <source>
        <dbReference type="EMBL" id="TQM10873.1"/>
    </source>
</evidence>
<dbReference type="PROSITE" id="PS51257">
    <property type="entry name" value="PROKAR_LIPOPROTEIN"/>
    <property type="match status" value="1"/>
</dbReference>
<dbReference type="RefSeq" id="WP_246106561.1">
    <property type="nucleotide sequence ID" value="NZ_VFPA01000002.1"/>
</dbReference>
<reference evidence="2 3" key="1">
    <citation type="submission" date="2019-06" db="EMBL/GenBank/DDBJ databases">
        <title>Sequencing the genomes of 1000 actinobacteria strains.</title>
        <authorList>
            <person name="Klenk H.-P."/>
        </authorList>
    </citation>
    <scope>NUCLEOTIDE SEQUENCE [LARGE SCALE GENOMIC DNA]</scope>
    <source>
        <strain evidence="2 3">DSM 45301</strain>
    </source>
</reference>
<dbReference type="Proteomes" id="UP000315677">
    <property type="component" value="Unassembled WGS sequence"/>
</dbReference>
<keyword evidence="1" id="KW-0732">Signal</keyword>
<evidence type="ECO:0000313" key="3">
    <source>
        <dbReference type="Proteomes" id="UP000315677"/>
    </source>
</evidence>
<dbReference type="EMBL" id="VFPA01000002">
    <property type="protein sequence ID" value="TQM10873.1"/>
    <property type="molecule type" value="Genomic_DNA"/>
</dbReference>
<gene>
    <name evidence="2" type="ORF">FB558_3396</name>
</gene>
<evidence type="ECO:0008006" key="4">
    <source>
        <dbReference type="Google" id="ProtNLM"/>
    </source>
</evidence>
<evidence type="ECO:0000256" key="1">
    <source>
        <dbReference type="SAM" id="SignalP"/>
    </source>
</evidence>
<dbReference type="AlphaFoldDB" id="A0A543DNK2"/>
<name>A0A543DNK2_9PSEU</name>
<feature type="chain" id="PRO_5038656670" description="ABC transporter" evidence="1">
    <location>
        <begin position="27"/>
        <end position="403"/>
    </location>
</feature>
<keyword evidence="3" id="KW-1185">Reference proteome</keyword>
<protein>
    <recommendedName>
        <fullName evidence="4">ABC transporter</fullName>
    </recommendedName>
</protein>
<organism evidence="2 3">
    <name type="scientific">Pseudonocardia kunmingensis</name>
    <dbReference type="NCBI Taxonomy" id="630975"/>
    <lineage>
        <taxon>Bacteria</taxon>
        <taxon>Bacillati</taxon>
        <taxon>Actinomycetota</taxon>
        <taxon>Actinomycetes</taxon>
        <taxon>Pseudonocardiales</taxon>
        <taxon>Pseudonocardiaceae</taxon>
        <taxon>Pseudonocardia</taxon>
    </lineage>
</organism>
<proteinExistence type="predicted"/>
<comment type="caution">
    <text evidence="2">The sequence shown here is derived from an EMBL/GenBank/DDBJ whole genome shotgun (WGS) entry which is preliminary data.</text>
</comment>
<dbReference type="InterPro" id="IPR015943">
    <property type="entry name" value="WD40/YVTN_repeat-like_dom_sf"/>
</dbReference>
<feature type="signal peptide" evidence="1">
    <location>
        <begin position="1"/>
        <end position="26"/>
    </location>
</feature>
<dbReference type="Gene3D" id="2.130.10.10">
    <property type="entry name" value="YVTN repeat-like/Quinoprotein amine dehydrogenase"/>
    <property type="match status" value="1"/>
</dbReference>
<dbReference type="SUPFAM" id="SSF50998">
    <property type="entry name" value="Quinoprotein alcohol dehydrogenase-like"/>
    <property type="match status" value="1"/>
</dbReference>
<dbReference type="InterPro" id="IPR011047">
    <property type="entry name" value="Quinoprotein_ADH-like_sf"/>
</dbReference>
<accession>A0A543DNK2</accession>
<sequence>MIAHPRKPLVRTTVIAAAAAVAVACAAPAEEPAPEEVPHGYVAGAEETAEAQSRLVVADEAGAVRVLDLVTEEVVEAGRADGVASVTGDGRHAYLAAADGTVRIVDSGAWTVDHGDHSHYYRAAVREVGSVPGADPVAVHADQAVTALALADGTVRLLDRARLDEGAVAEVATIPRTPHRGPAVPYEGHVLASVAEPGQDLGSGVAVHDRTGAPVARIDEPCPQLEGSAVTRRGVVFGCADGALLVSGSDGAFRGEKIPYPQAVPADERAREFRHRPGSATLTALAGEAGIWALDVTERTWTRHDTGPVAAVNGAGAGTALLTLTADGVLHALDPASGAEVASRPLVTAPVAPGVRIEVDTSRAYVNDPAAGVIHEIDHGDDLRVARTFDLGGAPSRMVETGR</sequence>